<evidence type="ECO:0000313" key="2">
    <source>
        <dbReference type="Proteomes" id="UP001515660"/>
    </source>
</evidence>
<dbReference type="Proteomes" id="UP001515660">
    <property type="component" value="Unassembled WGS sequence"/>
</dbReference>
<evidence type="ECO:0000313" key="1">
    <source>
        <dbReference type="EMBL" id="NHB78316.1"/>
    </source>
</evidence>
<proteinExistence type="predicted"/>
<accession>A0ABX0GCM5</accession>
<dbReference type="RefSeq" id="WP_166404320.1">
    <property type="nucleotide sequence ID" value="NZ_JAANHS010000019.1"/>
</dbReference>
<keyword evidence="2" id="KW-1185">Reference proteome</keyword>
<sequence>MSLPIQEKAAHPVRDLCPLFGDLSLRRGRVHEFCGPSRIMLAARIMARTEGPVVWIRPGWVAERLNAAGLAPLADPARLILVQAGRDEGLLWAAEEALRSGAAPLVVAELLAPPALTPTRRLHLAAEAGAEAARRDGAPAPLGLILLPGKGGAQGIESRWHLAPAPSRALLWSDEENFTLTRLRARLEPPASWSLRCDPSGARLEPRPLAEV</sequence>
<dbReference type="Gene3D" id="3.40.50.300">
    <property type="entry name" value="P-loop containing nucleotide triphosphate hydrolases"/>
    <property type="match status" value="1"/>
</dbReference>
<reference evidence="1 2" key="1">
    <citation type="journal article" date="2022" name="Microorganisms">
        <title>Genome Sequence and Characterization of a Xanthorhodopsin-Containing, Aerobic Anoxygenic Phototrophic Rhodobacter Species, Isolated from Mesophilic Conditions at Yellowstone National Park.</title>
        <authorList>
            <person name="Kyndt J.A."/>
            <person name="Robertson S."/>
            <person name="Shoffstall I.B."/>
            <person name="Ramaley R.F."/>
            <person name="Meyer T.E."/>
        </authorList>
    </citation>
    <scope>NUCLEOTIDE SEQUENCE [LARGE SCALE GENOMIC DNA]</scope>
    <source>
        <strain evidence="1 2">M37P</strain>
    </source>
</reference>
<dbReference type="InterPro" id="IPR027417">
    <property type="entry name" value="P-loop_NTPase"/>
</dbReference>
<organism evidence="1 2">
    <name type="scientific">Rhodobacter calidifons</name>
    <dbReference type="NCBI Taxonomy" id="2715277"/>
    <lineage>
        <taxon>Bacteria</taxon>
        <taxon>Pseudomonadati</taxon>
        <taxon>Pseudomonadota</taxon>
        <taxon>Alphaproteobacteria</taxon>
        <taxon>Rhodobacterales</taxon>
        <taxon>Rhodobacter group</taxon>
        <taxon>Rhodobacter</taxon>
    </lineage>
</organism>
<protein>
    <recommendedName>
        <fullName evidence="3">Protein ImuA</fullName>
    </recommendedName>
</protein>
<comment type="caution">
    <text evidence="1">The sequence shown here is derived from an EMBL/GenBank/DDBJ whole genome shotgun (WGS) entry which is preliminary data.</text>
</comment>
<dbReference type="SUPFAM" id="SSF52540">
    <property type="entry name" value="P-loop containing nucleoside triphosphate hydrolases"/>
    <property type="match status" value="1"/>
</dbReference>
<dbReference type="EMBL" id="JAANHS010000019">
    <property type="protein sequence ID" value="NHB78316.1"/>
    <property type="molecule type" value="Genomic_DNA"/>
</dbReference>
<name>A0ABX0GCM5_9RHOB</name>
<evidence type="ECO:0008006" key="3">
    <source>
        <dbReference type="Google" id="ProtNLM"/>
    </source>
</evidence>
<gene>
    <name evidence="1" type="ORF">G8O29_16470</name>
</gene>